<evidence type="ECO:0000256" key="3">
    <source>
        <dbReference type="ARBA" id="ARBA00022650"/>
    </source>
</evidence>
<dbReference type="AlphaFoldDB" id="A0A7W9SSD4"/>
<dbReference type="Gene3D" id="2.30.130.10">
    <property type="entry name" value="PUA domain"/>
    <property type="match status" value="1"/>
</dbReference>
<dbReference type="Proteomes" id="UP000520814">
    <property type="component" value="Unassembled WGS sequence"/>
</dbReference>
<dbReference type="NCBIfam" id="TIGR01027">
    <property type="entry name" value="proB"/>
    <property type="match status" value="1"/>
</dbReference>
<organism evidence="10 11">
    <name type="scientific">Armatimonas rosea</name>
    <dbReference type="NCBI Taxonomy" id="685828"/>
    <lineage>
        <taxon>Bacteria</taxon>
        <taxon>Bacillati</taxon>
        <taxon>Armatimonadota</taxon>
        <taxon>Armatimonadia</taxon>
        <taxon>Armatimonadales</taxon>
        <taxon>Armatimonadaceae</taxon>
        <taxon>Armatimonas</taxon>
    </lineage>
</organism>
<keyword evidence="2 8" id="KW-0028">Amino-acid biosynthesis</keyword>
<dbReference type="InterPro" id="IPR019797">
    <property type="entry name" value="Glutamate_5-kinase_CS"/>
</dbReference>
<dbReference type="EC" id="2.7.2.11" evidence="8"/>
<dbReference type="UniPathway" id="UPA00098">
    <property type="reaction ID" value="UER00359"/>
</dbReference>
<dbReference type="InterPro" id="IPR011529">
    <property type="entry name" value="Glu_5kinase"/>
</dbReference>
<dbReference type="Pfam" id="PF01472">
    <property type="entry name" value="PUA"/>
    <property type="match status" value="1"/>
</dbReference>
<comment type="function">
    <text evidence="8">Catalyzes the transfer of a phosphate group to glutamate to form L-glutamate 5-phosphate.</text>
</comment>
<comment type="caution">
    <text evidence="10">The sequence shown here is derived from an EMBL/GenBank/DDBJ whole genome shotgun (WGS) entry which is preliminary data.</text>
</comment>
<dbReference type="HAMAP" id="MF_00456">
    <property type="entry name" value="ProB"/>
    <property type="match status" value="1"/>
</dbReference>
<proteinExistence type="inferred from homology"/>
<feature type="binding site" evidence="8">
    <location>
        <position position="148"/>
    </location>
    <ligand>
        <name>substrate</name>
    </ligand>
</feature>
<dbReference type="SUPFAM" id="SSF88697">
    <property type="entry name" value="PUA domain-like"/>
    <property type="match status" value="1"/>
</dbReference>
<feature type="binding site" evidence="8">
    <location>
        <begin position="210"/>
        <end position="216"/>
    </location>
    <ligand>
        <name>ATP</name>
        <dbReference type="ChEBI" id="CHEBI:30616"/>
    </ligand>
</feature>
<comment type="similarity">
    <text evidence="8">Belongs to the glutamate 5-kinase family.</text>
</comment>
<evidence type="ECO:0000256" key="4">
    <source>
        <dbReference type="ARBA" id="ARBA00022679"/>
    </source>
</evidence>
<evidence type="ECO:0000313" key="11">
    <source>
        <dbReference type="Proteomes" id="UP000520814"/>
    </source>
</evidence>
<keyword evidence="3 8" id="KW-0641">Proline biosynthesis</keyword>
<dbReference type="PROSITE" id="PS50890">
    <property type="entry name" value="PUA"/>
    <property type="match status" value="1"/>
</dbReference>
<dbReference type="InterPro" id="IPR036393">
    <property type="entry name" value="AceGlu_kinase-like_sf"/>
</dbReference>
<keyword evidence="6 8" id="KW-0418">Kinase</keyword>
<feature type="binding site" evidence="8">
    <location>
        <position position="49"/>
    </location>
    <ligand>
        <name>substrate</name>
    </ligand>
</feature>
<keyword evidence="7 8" id="KW-0067">ATP-binding</keyword>
<name>A0A7W9SSD4_ARMRO</name>
<evidence type="ECO:0000256" key="2">
    <source>
        <dbReference type="ARBA" id="ARBA00022605"/>
    </source>
</evidence>
<dbReference type="CDD" id="cd21157">
    <property type="entry name" value="PUA_G5K"/>
    <property type="match status" value="1"/>
</dbReference>
<dbReference type="Gene3D" id="3.40.1160.10">
    <property type="entry name" value="Acetylglutamate kinase-like"/>
    <property type="match status" value="2"/>
</dbReference>
<accession>A0A7W9SSD4</accession>
<dbReference type="InterPro" id="IPR002478">
    <property type="entry name" value="PUA"/>
</dbReference>
<evidence type="ECO:0000259" key="9">
    <source>
        <dbReference type="SMART" id="SM00359"/>
    </source>
</evidence>
<dbReference type="InterPro" id="IPR041739">
    <property type="entry name" value="G5K_ProB"/>
</dbReference>
<comment type="pathway">
    <text evidence="8">Amino-acid biosynthesis; L-proline biosynthesis; L-glutamate 5-semialdehyde from L-glutamate: step 1/2.</text>
</comment>
<dbReference type="FunFam" id="3.40.1160.10:FF:000018">
    <property type="entry name" value="Glutamate 5-kinase"/>
    <property type="match status" value="1"/>
</dbReference>
<dbReference type="SMART" id="SM00359">
    <property type="entry name" value="PUA"/>
    <property type="match status" value="1"/>
</dbReference>
<evidence type="ECO:0000313" key="10">
    <source>
        <dbReference type="EMBL" id="MBB6051952.1"/>
    </source>
</evidence>
<evidence type="ECO:0000256" key="6">
    <source>
        <dbReference type="ARBA" id="ARBA00022777"/>
    </source>
</evidence>
<dbReference type="InterPro" id="IPR036974">
    <property type="entry name" value="PUA_sf"/>
</dbReference>
<evidence type="ECO:0000256" key="5">
    <source>
        <dbReference type="ARBA" id="ARBA00022741"/>
    </source>
</evidence>
<keyword evidence="1 8" id="KW-0963">Cytoplasm</keyword>
<feature type="binding site" evidence="8">
    <location>
        <begin position="168"/>
        <end position="169"/>
    </location>
    <ligand>
        <name>ATP</name>
        <dbReference type="ChEBI" id="CHEBI:30616"/>
    </ligand>
</feature>
<dbReference type="CDD" id="cd04242">
    <property type="entry name" value="AAK_G5K_ProB"/>
    <property type="match status" value="1"/>
</dbReference>
<dbReference type="GO" id="GO:0005829">
    <property type="term" value="C:cytosol"/>
    <property type="evidence" value="ECO:0007669"/>
    <property type="project" value="TreeGrafter"/>
</dbReference>
<dbReference type="InterPro" id="IPR015947">
    <property type="entry name" value="PUA-like_sf"/>
</dbReference>
<dbReference type="InterPro" id="IPR001057">
    <property type="entry name" value="Glu/AcGlu_kinase"/>
</dbReference>
<dbReference type="SUPFAM" id="SSF53633">
    <property type="entry name" value="Carbamate kinase-like"/>
    <property type="match status" value="1"/>
</dbReference>
<evidence type="ECO:0000256" key="8">
    <source>
        <dbReference type="HAMAP-Rule" id="MF_00456"/>
    </source>
</evidence>
<dbReference type="InterPro" id="IPR001048">
    <property type="entry name" value="Asp/Glu/Uridylate_kinase"/>
</dbReference>
<dbReference type="GO" id="GO:0055129">
    <property type="term" value="P:L-proline biosynthetic process"/>
    <property type="evidence" value="ECO:0007669"/>
    <property type="project" value="UniProtKB-UniRule"/>
</dbReference>
<evidence type="ECO:0000256" key="1">
    <source>
        <dbReference type="ARBA" id="ARBA00022490"/>
    </source>
</evidence>
<dbReference type="InterPro" id="IPR005715">
    <property type="entry name" value="Glu_5kinase/COase_Synthase"/>
</dbReference>
<sequence length="366" mass="38482">MSGKRIVIKLGTSTLTGGGTRLSRRAMLSIAAQTAELLEAGHEITLVSSGAMAAGREALGFTKLPPHIAGKQMLSAIGQTRLMQFWAELFAIYEHTVGQVLLTRGDLARRSGYLNARDALDALLAAGVVPIVNENDTVATDEIRVGDNDNLSALVANLTDADLLIILSDISGLYTADPRSNPEAQFLAVIEHLDESHFAMAGGSGSALGTGGMTTKLQAAQLAGQSGTTTVIAPGTTPNILCRIVAGEPLGTTILPLATRRESRERWLLAERPQGVLHVDSGAVRRLRQGGASLLPVGITEIEGSFDRGDAIKLLAPNGSALAVGLAAYSADELRQLKGRSSRQIAHVLGYTFGDEAVHRDNLVLL</sequence>
<reference evidence="10 11" key="1">
    <citation type="submission" date="2020-08" db="EMBL/GenBank/DDBJ databases">
        <title>Genomic Encyclopedia of Type Strains, Phase IV (KMG-IV): sequencing the most valuable type-strain genomes for metagenomic binning, comparative biology and taxonomic classification.</title>
        <authorList>
            <person name="Goeker M."/>
        </authorList>
    </citation>
    <scope>NUCLEOTIDE SEQUENCE [LARGE SCALE GENOMIC DNA]</scope>
    <source>
        <strain evidence="10 11">DSM 23562</strain>
    </source>
</reference>
<dbReference type="GO" id="GO:0005524">
    <property type="term" value="F:ATP binding"/>
    <property type="evidence" value="ECO:0007669"/>
    <property type="project" value="UniProtKB-KW"/>
</dbReference>
<dbReference type="PROSITE" id="PS00902">
    <property type="entry name" value="GLUTAMATE_5_KINASE"/>
    <property type="match status" value="1"/>
</dbReference>
<keyword evidence="4 8" id="KW-0808">Transferase</keyword>
<dbReference type="Pfam" id="PF00696">
    <property type="entry name" value="AA_kinase"/>
    <property type="match status" value="1"/>
</dbReference>
<protein>
    <recommendedName>
        <fullName evidence="8">Glutamate 5-kinase</fullName>
        <ecNumber evidence="8">2.7.2.11</ecNumber>
    </recommendedName>
    <alternativeName>
        <fullName evidence="8">Gamma-glutamyl kinase</fullName>
        <shortName evidence="8">GK</shortName>
    </alternativeName>
</protein>
<comment type="catalytic activity">
    <reaction evidence="8">
        <text>L-glutamate + ATP = L-glutamyl 5-phosphate + ADP</text>
        <dbReference type="Rhea" id="RHEA:14877"/>
        <dbReference type="ChEBI" id="CHEBI:29985"/>
        <dbReference type="ChEBI" id="CHEBI:30616"/>
        <dbReference type="ChEBI" id="CHEBI:58274"/>
        <dbReference type="ChEBI" id="CHEBI:456216"/>
        <dbReference type="EC" id="2.7.2.11"/>
    </reaction>
</comment>
<dbReference type="RefSeq" id="WP_184199962.1">
    <property type="nucleotide sequence ID" value="NZ_JACHGW010000003.1"/>
</dbReference>
<dbReference type="PIRSF" id="PIRSF000729">
    <property type="entry name" value="GK"/>
    <property type="match status" value="1"/>
</dbReference>
<keyword evidence="5 8" id="KW-0547">Nucleotide-binding</keyword>
<feature type="domain" description="PUA" evidence="9">
    <location>
        <begin position="275"/>
        <end position="358"/>
    </location>
</feature>
<dbReference type="PANTHER" id="PTHR43654">
    <property type="entry name" value="GLUTAMATE 5-KINASE"/>
    <property type="match status" value="1"/>
</dbReference>
<dbReference type="EMBL" id="JACHGW010000003">
    <property type="protein sequence ID" value="MBB6051952.1"/>
    <property type="molecule type" value="Genomic_DNA"/>
</dbReference>
<dbReference type="PANTHER" id="PTHR43654:SF1">
    <property type="entry name" value="ISOPENTENYL PHOSPHATE KINASE"/>
    <property type="match status" value="1"/>
</dbReference>
<feature type="binding site" evidence="8">
    <location>
        <position position="136"/>
    </location>
    <ligand>
        <name>substrate</name>
    </ligand>
</feature>
<dbReference type="GO" id="GO:0003723">
    <property type="term" value="F:RNA binding"/>
    <property type="evidence" value="ECO:0007669"/>
    <property type="project" value="InterPro"/>
</dbReference>
<dbReference type="GO" id="GO:0004349">
    <property type="term" value="F:glutamate 5-kinase activity"/>
    <property type="evidence" value="ECO:0007669"/>
    <property type="project" value="UniProtKB-UniRule"/>
</dbReference>
<feature type="binding site" evidence="8">
    <location>
        <position position="9"/>
    </location>
    <ligand>
        <name>ATP</name>
        <dbReference type="ChEBI" id="CHEBI:30616"/>
    </ligand>
</feature>
<dbReference type="PRINTS" id="PR00474">
    <property type="entry name" value="GLU5KINASE"/>
</dbReference>
<gene>
    <name evidence="8" type="primary">proB</name>
    <name evidence="10" type="ORF">HNQ39_003762</name>
</gene>
<comment type="subcellular location">
    <subcellularLocation>
        <location evidence="8">Cytoplasm</location>
    </subcellularLocation>
</comment>
<evidence type="ECO:0000256" key="7">
    <source>
        <dbReference type="ARBA" id="ARBA00022840"/>
    </source>
</evidence>
<keyword evidence="11" id="KW-1185">Reference proteome</keyword>